<evidence type="ECO:0000259" key="5">
    <source>
        <dbReference type="Pfam" id="PF06441"/>
    </source>
</evidence>
<gene>
    <name evidence="6" type="ORF">TAPDE_001379</name>
</gene>
<evidence type="ECO:0000313" key="6">
    <source>
        <dbReference type="EMBL" id="CCG81537.1"/>
    </source>
</evidence>
<sequence length="397" mass="45196">MASAKPFKIDVSDDVLKSIKSKLEDARFPRELDLPSDQKWSYGAPLDTVKTLVSYWKDSFEWRDIESRLNEMPQFTADVSAPGQETINVHFVHKRSPRPDAIPFLFVHGWPGNFTEVEKMLPLLTEPEDGKQAYHVVAPSLPGFTFSSMPTKPGFDLYAIAATFNQLMLDLGYATYIGQGGDWGSFVCRLLAAEHPDHCMAIHVNMFVTPPPSKYNPFEVVKYLVGGYSALELEHLKQTQHFNETETGYQAIQGSKPQTLNYALTDSPVGMLAWIREKLETWTDEYPWTSDEILTWVMLYYVNAQPATHIYKENVRSRARMVRAHISNPVGVSIFPKELYKVPRSWAERVAHIISWSVHDRGGHFAAHETPEVLVADVQEFVAKLKSSKQWTQKAKF</sequence>
<comment type="caution">
    <text evidence="6">The sequence shown here is derived from an EMBL/GenBank/DDBJ whole genome shotgun (WGS) entry which is preliminary data.</text>
</comment>
<evidence type="ECO:0000256" key="2">
    <source>
        <dbReference type="ARBA" id="ARBA00022797"/>
    </source>
</evidence>
<dbReference type="InterPro" id="IPR010497">
    <property type="entry name" value="Epoxide_hydro_N"/>
</dbReference>
<dbReference type="EMBL" id="CAHR02000043">
    <property type="protein sequence ID" value="CCG81537.1"/>
    <property type="molecule type" value="Genomic_DNA"/>
</dbReference>
<dbReference type="eggNOG" id="KOG2565">
    <property type="taxonomic scope" value="Eukaryota"/>
</dbReference>
<dbReference type="OrthoDB" id="7130006at2759"/>
<proteinExistence type="inferred from homology"/>
<accession>R4X8D3</accession>
<dbReference type="PRINTS" id="PR00412">
    <property type="entry name" value="EPOXHYDRLASE"/>
</dbReference>
<evidence type="ECO:0000256" key="3">
    <source>
        <dbReference type="ARBA" id="ARBA00022801"/>
    </source>
</evidence>
<dbReference type="GO" id="GO:0004301">
    <property type="term" value="F:epoxide hydrolase activity"/>
    <property type="evidence" value="ECO:0007669"/>
    <property type="project" value="TreeGrafter"/>
</dbReference>
<dbReference type="SUPFAM" id="SSF53474">
    <property type="entry name" value="alpha/beta-Hydrolases"/>
    <property type="match status" value="1"/>
</dbReference>
<evidence type="ECO:0000313" key="7">
    <source>
        <dbReference type="Proteomes" id="UP000013776"/>
    </source>
</evidence>
<comment type="similarity">
    <text evidence="1">Belongs to the peptidase S33 family.</text>
</comment>
<dbReference type="AlphaFoldDB" id="R4X8D3"/>
<dbReference type="InterPro" id="IPR029058">
    <property type="entry name" value="AB_hydrolase_fold"/>
</dbReference>
<dbReference type="Proteomes" id="UP000013776">
    <property type="component" value="Unassembled WGS sequence"/>
</dbReference>
<feature type="domain" description="Epoxide hydrolase N-terminal" evidence="5">
    <location>
        <begin position="5"/>
        <end position="117"/>
    </location>
</feature>
<organism evidence="6 7">
    <name type="scientific">Taphrina deformans (strain PYCC 5710 / ATCC 11124 / CBS 356.35 / IMI 108563 / JCM 9778 / NBRC 8474)</name>
    <name type="common">Peach leaf curl fungus</name>
    <name type="synonym">Lalaria deformans</name>
    <dbReference type="NCBI Taxonomy" id="1097556"/>
    <lineage>
        <taxon>Eukaryota</taxon>
        <taxon>Fungi</taxon>
        <taxon>Dikarya</taxon>
        <taxon>Ascomycota</taxon>
        <taxon>Taphrinomycotina</taxon>
        <taxon>Taphrinomycetes</taxon>
        <taxon>Taphrinales</taxon>
        <taxon>Taphrinaceae</taxon>
        <taxon>Taphrina</taxon>
    </lineage>
</organism>
<dbReference type="InterPro" id="IPR000639">
    <property type="entry name" value="Epox_hydrolase-like"/>
</dbReference>
<feature type="active site" description="Proton acceptor" evidence="4">
    <location>
        <position position="364"/>
    </location>
</feature>
<keyword evidence="3 6" id="KW-0378">Hydrolase</keyword>
<feature type="active site" description="Nucleophile" evidence="4">
    <location>
        <position position="182"/>
    </location>
</feature>
<dbReference type="PANTHER" id="PTHR21661">
    <property type="entry name" value="EPOXIDE HYDROLASE 1-RELATED"/>
    <property type="match status" value="1"/>
</dbReference>
<name>R4X8D3_TAPDE</name>
<dbReference type="Pfam" id="PF06441">
    <property type="entry name" value="EHN"/>
    <property type="match status" value="1"/>
</dbReference>
<keyword evidence="7" id="KW-1185">Reference proteome</keyword>
<evidence type="ECO:0000256" key="1">
    <source>
        <dbReference type="ARBA" id="ARBA00010088"/>
    </source>
</evidence>
<feature type="active site" description="Proton donor" evidence="4">
    <location>
        <position position="311"/>
    </location>
</feature>
<dbReference type="GO" id="GO:0097176">
    <property type="term" value="P:epoxide metabolic process"/>
    <property type="evidence" value="ECO:0007669"/>
    <property type="project" value="TreeGrafter"/>
</dbReference>
<dbReference type="PANTHER" id="PTHR21661:SF35">
    <property type="entry name" value="EPOXIDE HYDROLASE"/>
    <property type="match status" value="1"/>
</dbReference>
<protein>
    <submittedName>
        <fullName evidence="6">Epoxide hydrolase</fullName>
    </submittedName>
</protein>
<reference evidence="6 7" key="1">
    <citation type="journal article" date="2013" name="MBio">
        <title>Genome sequencing of the plant pathogen Taphrina deformans, the causal agent of peach leaf curl.</title>
        <authorList>
            <person name="Cisse O.H."/>
            <person name="Almeida J.M.G.C.F."/>
            <person name="Fonseca A."/>
            <person name="Kumar A.A."/>
            <person name="Salojaervi J."/>
            <person name="Overmyer K."/>
            <person name="Hauser P.M."/>
            <person name="Pagni M."/>
        </authorList>
    </citation>
    <scope>NUCLEOTIDE SEQUENCE [LARGE SCALE GENOMIC DNA]</scope>
    <source>
        <strain evidence="7">PYCC 5710 / ATCC 11124 / CBS 356.35 / IMI 108563 / JCM 9778 / NBRC 8474</strain>
    </source>
</reference>
<dbReference type="STRING" id="1097556.R4X8D3"/>
<dbReference type="VEuPathDB" id="FungiDB:TAPDE_001379"/>
<dbReference type="Gene3D" id="3.40.50.1820">
    <property type="entry name" value="alpha/beta hydrolase"/>
    <property type="match status" value="1"/>
</dbReference>
<evidence type="ECO:0000256" key="4">
    <source>
        <dbReference type="PIRSR" id="PIRSR001112-1"/>
    </source>
</evidence>
<dbReference type="PIRSF" id="PIRSF001112">
    <property type="entry name" value="Epoxide_hydrolase"/>
    <property type="match status" value="1"/>
</dbReference>
<dbReference type="InterPro" id="IPR016292">
    <property type="entry name" value="Epoxide_hydrolase"/>
</dbReference>
<keyword evidence="2" id="KW-0058">Aromatic hydrocarbons catabolism</keyword>